<feature type="region of interest" description="Disordered" evidence="1">
    <location>
        <begin position="1"/>
        <end position="141"/>
    </location>
</feature>
<dbReference type="EMBL" id="BOMB01000038">
    <property type="protein sequence ID" value="GID15087.1"/>
    <property type="molecule type" value="Genomic_DNA"/>
</dbReference>
<evidence type="ECO:0000256" key="1">
    <source>
        <dbReference type="SAM" id="MobiDB-lite"/>
    </source>
</evidence>
<evidence type="ECO:0000313" key="4">
    <source>
        <dbReference type="Proteomes" id="UP000612808"/>
    </source>
</evidence>
<feature type="compositionally biased region" description="Low complexity" evidence="1">
    <location>
        <begin position="1"/>
        <end position="54"/>
    </location>
</feature>
<sequence length="291" mass="29855">MTYPPGQYGQPDPYGQQPGYGQPQQPYGQPQQPYGQPPASGQQPYGQPPASGQPAYGQPPASGQPYGQPASDPYGQPAYGQPPVSSQPADPYGQQSAPPGYGAPTSGAAGYGQPGYGQPQQPGFGQQPGYGQPGMPPYGAPPKKKSNLPLVLGLGGGGVALVIVIIVVAVVVFSGGGGASSPTDAVSTYLNAVFKDKDASAAKDVLCAKEKNTTDADPEKVSGEIESGAGGKSVDVTWSTPTESSRSGDNAEVKNVLTMTISGQGTDFDTTWKVVNESGWKVCDMNLEMKK</sequence>
<feature type="transmembrane region" description="Helical" evidence="2">
    <location>
        <begin position="150"/>
        <end position="173"/>
    </location>
</feature>
<organism evidence="3 4">
    <name type="scientific">Actinocatenispora rupis</name>
    <dbReference type="NCBI Taxonomy" id="519421"/>
    <lineage>
        <taxon>Bacteria</taxon>
        <taxon>Bacillati</taxon>
        <taxon>Actinomycetota</taxon>
        <taxon>Actinomycetes</taxon>
        <taxon>Micromonosporales</taxon>
        <taxon>Micromonosporaceae</taxon>
        <taxon>Actinocatenispora</taxon>
    </lineage>
</organism>
<evidence type="ECO:0008006" key="5">
    <source>
        <dbReference type="Google" id="ProtNLM"/>
    </source>
</evidence>
<name>A0A8J3JEP7_9ACTN</name>
<protein>
    <recommendedName>
        <fullName evidence="5">DUF4878 domain-containing protein</fullName>
    </recommendedName>
</protein>
<feature type="compositionally biased region" description="Polar residues" evidence="1">
    <location>
        <begin position="236"/>
        <end position="248"/>
    </location>
</feature>
<keyword evidence="2" id="KW-0812">Transmembrane</keyword>
<keyword evidence="2" id="KW-1133">Transmembrane helix</keyword>
<proteinExistence type="predicted"/>
<comment type="caution">
    <text evidence="3">The sequence shown here is derived from an EMBL/GenBank/DDBJ whole genome shotgun (WGS) entry which is preliminary data.</text>
</comment>
<feature type="compositionally biased region" description="Polar residues" evidence="1">
    <location>
        <begin position="83"/>
        <end position="97"/>
    </location>
</feature>
<dbReference type="AlphaFoldDB" id="A0A8J3JEP7"/>
<evidence type="ECO:0000313" key="3">
    <source>
        <dbReference type="EMBL" id="GID15087.1"/>
    </source>
</evidence>
<keyword evidence="2" id="KW-0472">Membrane</keyword>
<feature type="region of interest" description="Disordered" evidence="1">
    <location>
        <begin position="215"/>
        <end position="250"/>
    </location>
</feature>
<dbReference type="Proteomes" id="UP000612808">
    <property type="component" value="Unassembled WGS sequence"/>
</dbReference>
<reference evidence="3" key="1">
    <citation type="submission" date="2021-01" db="EMBL/GenBank/DDBJ databases">
        <title>Whole genome shotgun sequence of Actinocatenispora rupis NBRC 107355.</title>
        <authorList>
            <person name="Komaki H."/>
            <person name="Tamura T."/>
        </authorList>
    </citation>
    <scope>NUCLEOTIDE SEQUENCE</scope>
    <source>
        <strain evidence="3">NBRC 107355</strain>
    </source>
</reference>
<keyword evidence="4" id="KW-1185">Reference proteome</keyword>
<feature type="compositionally biased region" description="Low complexity" evidence="1">
    <location>
        <begin position="116"/>
        <end position="125"/>
    </location>
</feature>
<evidence type="ECO:0000256" key="2">
    <source>
        <dbReference type="SAM" id="Phobius"/>
    </source>
</evidence>
<gene>
    <name evidence="3" type="ORF">Aru02nite_59760</name>
</gene>
<accession>A0A8J3JEP7</accession>